<organism evidence="1 2">
    <name type="scientific">Lentisphaera araneosa HTCC2155</name>
    <dbReference type="NCBI Taxonomy" id="313628"/>
    <lineage>
        <taxon>Bacteria</taxon>
        <taxon>Pseudomonadati</taxon>
        <taxon>Lentisphaerota</taxon>
        <taxon>Lentisphaeria</taxon>
        <taxon>Lentisphaerales</taxon>
        <taxon>Lentisphaeraceae</taxon>
        <taxon>Lentisphaera</taxon>
    </lineage>
</organism>
<evidence type="ECO:0000313" key="2">
    <source>
        <dbReference type="Proteomes" id="UP000004947"/>
    </source>
</evidence>
<reference evidence="1 2" key="1">
    <citation type="journal article" date="2010" name="J. Bacteriol.">
        <title>Genome sequence of Lentisphaera araneosa HTCC2155T, the type species of the order Lentisphaerales in the phylum Lentisphaerae.</title>
        <authorList>
            <person name="Thrash J.C."/>
            <person name="Cho J.C."/>
            <person name="Vergin K.L."/>
            <person name="Morris R.M."/>
            <person name="Giovannoni S.J."/>
        </authorList>
    </citation>
    <scope>NUCLEOTIDE SEQUENCE [LARGE SCALE GENOMIC DNA]</scope>
    <source>
        <strain evidence="1 2">HTCC2155</strain>
    </source>
</reference>
<sequence>MLAGMYAEDNEGVYIIQLNGLWYVHPLKAFGYVSNITEESFTCPSLPLANWNMTHNILNVYGIAQDKAPLRSGYYEVNNGGPKNKWINSNEVEVSSEHFFYVDSARIQGGELRQSYNFEWNRSINQGSDARIHTRHDEAGNVWFLDGHVAPHRIGSLSQMRFRSGWMEAGTLIDY</sequence>
<dbReference type="AlphaFoldDB" id="A6DMT9"/>
<dbReference type="Proteomes" id="UP000004947">
    <property type="component" value="Unassembled WGS sequence"/>
</dbReference>
<gene>
    <name evidence="1" type="ORF">LNTAR_07019</name>
</gene>
<proteinExistence type="predicted"/>
<accession>A6DMT9</accession>
<comment type="caution">
    <text evidence="1">The sequence shown here is derived from an EMBL/GenBank/DDBJ whole genome shotgun (WGS) entry which is preliminary data.</text>
</comment>
<protein>
    <submittedName>
        <fullName evidence="1">Uncharacterized protein</fullName>
    </submittedName>
</protein>
<dbReference type="EMBL" id="ABCK01000012">
    <property type="protein sequence ID" value="EDM26975.1"/>
    <property type="molecule type" value="Genomic_DNA"/>
</dbReference>
<keyword evidence="2" id="KW-1185">Reference proteome</keyword>
<name>A6DMT9_9BACT</name>
<evidence type="ECO:0000313" key="1">
    <source>
        <dbReference type="EMBL" id="EDM26975.1"/>
    </source>
</evidence>